<proteinExistence type="predicted"/>
<dbReference type="RefSeq" id="WP_305993638.1">
    <property type="nucleotide sequence ID" value="NZ_JAVAMP010000013.1"/>
</dbReference>
<gene>
    <name evidence="1" type="ORF">Q5Y73_19760</name>
</gene>
<accession>A0ABT9J4D9</accession>
<evidence type="ECO:0000313" key="2">
    <source>
        <dbReference type="Proteomes" id="UP001231941"/>
    </source>
</evidence>
<organism evidence="1 2">
    <name type="scientific">Chengkuizengella axinellae</name>
    <dbReference type="NCBI Taxonomy" id="3064388"/>
    <lineage>
        <taxon>Bacteria</taxon>
        <taxon>Bacillati</taxon>
        <taxon>Bacillota</taxon>
        <taxon>Bacilli</taxon>
        <taxon>Bacillales</taxon>
        <taxon>Paenibacillaceae</taxon>
        <taxon>Chengkuizengella</taxon>
    </lineage>
</organism>
<reference evidence="1 2" key="1">
    <citation type="submission" date="2023-08" db="EMBL/GenBank/DDBJ databases">
        <authorList>
            <person name="Park J.-S."/>
        </authorList>
    </citation>
    <scope>NUCLEOTIDE SEQUENCE [LARGE SCALE GENOMIC DNA]</scope>
    <source>
        <strain evidence="1 2">2205SS18-9</strain>
    </source>
</reference>
<name>A0ABT9J4D9_9BACL</name>
<evidence type="ECO:0000313" key="1">
    <source>
        <dbReference type="EMBL" id="MDP5276332.1"/>
    </source>
</evidence>
<dbReference type="Proteomes" id="UP001231941">
    <property type="component" value="Unassembled WGS sequence"/>
</dbReference>
<comment type="caution">
    <text evidence="1">The sequence shown here is derived from an EMBL/GenBank/DDBJ whole genome shotgun (WGS) entry which is preliminary data.</text>
</comment>
<sequence length="160" mass="17315">MGVFDKTICDCCVCPMQSILKQLEDRSIMLRTIVENSLSSNIPNANIQSVEGFVLFTDNGNIPVHSIFSVGFDSLSDPLTLKQPKNEKKGKCACIEDPATNMLSNEISNFVIISGFIRGTVSKVGEGIVMLENVSDSFGDSYNFAVVSTCSVGTVQFEAN</sequence>
<keyword evidence="2" id="KW-1185">Reference proteome</keyword>
<protein>
    <submittedName>
        <fullName evidence="1">Uncharacterized protein</fullName>
    </submittedName>
</protein>
<dbReference type="EMBL" id="JAVAMP010000013">
    <property type="protein sequence ID" value="MDP5276332.1"/>
    <property type="molecule type" value="Genomic_DNA"/>
</dbReference>